<feature type="non-terminal residue" evidence="2">
    <location>
        <position position="1"/>
    </location>
</feature>
<protein>
    <submittedName>
        <fullName evidence="2">Transposase</fullName>
    </submittedName>
</protein>
<proteinExistence type="predicted"/>
<feature type="domain" description="Transposase IS204/IS1001/IS1096/IS1165 DDE" evidence="1">
    <location>
        <begin position="1"/>
        <end position="28"/>
    </location>
</feature>
<dbReference type="Proteomes" id="UP000783796">
    <property type="component" value="Unassembled WGS sequence"/>
</dbReference>
<gene>
    <name evidence="2" type="ORF">H9777_06170</name>
</gene>
<comment type="caution">
    <text evidence="2">The sequence shown here is derived from an EMBL/GenBank/DDBJ whole genome shotgun (WGS) entry which is preliminary data.</text>
</comment>
<dbReference type="AlphaFoldDB" id="A0A948TBC6"/>
<accession>A0A948TBC6</accession>
<reference evidence="2" key="1">
    <citation type="journal article" date="2021" name="PeerJ">
        <title>Extensive microbial diversity within the chicken gut microbiome revealed by metagenomics and culture.</title>
        <authorList>
            <person name="Gilroy R."/>
            <person name="Ravi A."/>
            <person name="Getino M."/>
            <person name="Pursley I."/>
            <person name="Horton D.L."/>
            <person name="Alikhan N.F."/>
            <person name="Baker D."/>
            <person name="Gharbi K."/>
            <person name="Hall N."/>
            <person name="Watson M."/>
            <person name="Adriaenssens E.M."/>
            <person name="Foster-Nyarko E."/>
            <person name="Jarju S."/>
            <person name="Secka A."/>
            <person name="Antonio M."/>
            <person name="Oren A."/>
            <person name="Chaudhuri R.R."/>
            <person name="La Ragione R."/>
            <person name="Hildebrand F."/>
            <person name="Pallen M.J."/>
        </authorList>
    </citation>
    <scope>NUCLEOTIDE SEQUENCE</scope>
    <source>
        <strain evidence="2">G4-2901</strain>
    </source>
</reference>
<reference evidence="2" key="2">
    <citation type="submission" date="2021-04" db="EMBL/GenBank/DDBJ databases">
        <authorList>
            <person name="Gilroy R."/>
        </authorList>
    </citation>
    <scope>NUCLEOTIDE SEQUENCE</scope>
    <source>
        <strain evidence="2">G4-2901</strain>
    </source>
</reference>
<evidence type="ECO:0000313" key="2">
    <source>
        <dbReference type="EMBL" id="MBU3837888.1"/>
    </source>
</evidence>
<name>A0A948TBC6_9BACT</name>
<evidence type="ECO:0000313" key="3">
    <source>
        <dbReference type="Proteomes" id="UP000783796"/>
    </source>
</evidence>
<dbReference type="InterPro" id="IPR002560">
    <property type="entry name" value="Transposase_DDE"/>
</dbReference>
<sequence length="41" mass="4947">VEGINNKIKVMKRTAYGFRDERYFELRLYALHDCRITRNVG</sequence>
<dbReference type="EMBL" id="JAHLFW010000055">
    <property type="protein sequence ID" value="MBU3837888.1"/>
    <property type="molecule type" value="Genomic_DNA"/>
</dbReference>
<organism evidence="2 3">
    <name type="scientific">Candidatus Phocaeicola faecigallinarum</name>
    <dbReference type="NCBI Taxonomy" id="2838732"/>
    <lineage>
        <taxon>Bacteria</taxon>
        <taxon>Pseudomonadati</taxon>
        <taxon>Bacteroidota</taxon>
        <taxon>Bacteroidia</taxon>
        <taxon>Bacteroidales</taxon>
        <taxon>Bacteroidaceae</taxon>
        <taxon>Phocaeicola</taxon>
    </lineage>
</organism>
<dbReference type="Pfam" id="PF01610">
    <property type="entry name" value="DDE_Tnp_ISL3"/>
    <property type="match status" value="1"/>
</dbReference>
<evidence type="ECO:0000259" key="1">
    <source>
        <dbReference type="Pfam" id="PF01610"/>
    </source>
</evidence>